<accession>A0A172WT63</accession>
<gene>
    <name evidence="2" type="ORF">PS273GM_15720</name>
</gene>
<dbReference type="NCBIfam" id="TIGR00741">
    <property type="entry name" value="yfiA"/>
    <property type="match status" value="1"/>
</dbReference>
<proteinExistence type="predicted"/>
<organism evidence="2 3">
    <name type="scientific">Stutzerimonas stutzeri</name>
    <name type="common">Pseudomonas stutzeri</name>
    <dbReference type="NCBI Taxonomy" id="316"/>
    <lineage>
        <taxon>Bacteria</taxon>
        <taxon>Pseudomonadati</taxon>
        <taxon>Pseudomonadota</taxon>
        <taxon>Gammaproteobacteria</taxon>
        <taxon>Pseudomonadales</taxon>
        <taxon>Pseudomonadaceae</taxon>
        <taxon>Stutzerimonas</taxon>
    </lineage>
</organism>
<dbReference type="SUPFAM" id="SSF69754">
    <property type="entry name" value="Ribosome binding protein Y (YfiA homologue)"/>
    <property type="match status" value="1"/>
</dbReference>
<reference evidence="2 3" key="1">
    <citation type="submission" date="2016-05" db="EMBL/GenBank/DDBJ databases">
        <title>Genome sequence of Pseudomonas stutzeri 273 and identification of the exopolysaccharide biosynthesis locus.</title>
        <authorList>
            <person name="Wu S."/>
            <person name="Sun C."/>
        </authorList>
    </citation>
    <scope>NUCLEOTIDE SEQUENCE [LARGE SCALE GENOMIC DNA]</scope>
    <source>
        <strain evidence="2 3">273</strain>
    </source>
</reference>
<feature type="region of interest" description="Disordered" evidence="1">
    <location>
        <begin position="42"/>
        <end position="73"/>
    </location>
</feature>
<dbReference type="AlphaFoldDB" id="A0A172WT63"/>
<name>A0A172WT63_STUST</name>
<dbReference type="InterPro" id="IPR036567">
    <property type="entry name" value="RHF-like"/>
</dbReference>
<dbReference type="OrthoDB" id="121633at2"/>
<dbReference type="Gene3D" id="3.30.160.100">
    <property type="entry name" value="Ribosome hibernation promotion factor-like"/>
    <property type="match status" value="1"/>
</dbReference>
<sequence>MQILVNSNHSVDVTSSLEEHVKATVESELERFDDQLTRVEVHLNDENSGKSGPQDKRCQMEARVKGHEPISTSHKADSLNLAIDGCAEKLSHALAHALDKKLNHH</sequence>
<evidence type="ECO:0000313" key="2">
    <source>
        <dbReference type="EMBL" id="ANF26497.1"/>
    </source>
</evidence>
<dbReference type="eggNOG" id="COG1544">
    <property type="taxonomic scope" value="Bacteria"/>
</dbReference>
<dbReference type="Pfam" id="PF02482">
    <property type="entry name" value="Ribosomal_S30AE"/>
    <property type="match status" value="1"/>
</dbReference>
<feature type="compositionally biased region" description="Basic and acidic residues" evidence="1">
    <location>
        <begin position="42"/>
        <end position="68"/>
    </location>
</feature>
<dbReference type="Proteomes" id="UP000077787">
    <property type="component" value="Chromosome"/>
</dbReference>
<evidence type="ECO:0000256" key="1">
    <source>
        <dbReference type="SAM" id="MobiDB-lite"/>
    </source>
</evidence>
<protein>
    <submittedName>
        <fullName evidence="2">Ribosomal subunit interface protein</fullName>
    </submittedName>
</protein>
<dbReference type="EMBL" id="CP015641">
    <property type="protein sequence ID" value="ANF26497.1"/>
    <property type="molecule type" value="Genomic_DNA"/>
</dbReference>
<dbReference type="InterPro" id="IPR003489">
    <property type="entry name" value="RHF/RaiA"/>
</dbReference>
<evidence type="ECO:0000313" key="3">
    <source>
        <dbReference type="Proteomes" id="UP000077787"/>
    </source>
</evidence>